<dbReference type="InterPro" id="IPR013857">
    <property type="entry name" value="NADH-UbQ_OxRdtase-assoc_prot30"/>
</dbReference>
<feature type="region of interest" description="Disordered" evidence="1">
    <location>
        <begin position="522"/>
        <end position="544"/>
    </location>
</feature>
<keyword evidence="6" id="KW-1185">Reference proteome</keyword>
<feature type="compositionally biased region" description="Polar residues" evidence="1">
    <location>
        <begin position="1"/>
        <end position="14"/>
    </location>
</feature>
<dbReference type="SUPFAM" id="SSF51735">
    <property type="entry name" value="NAD(P)-binding Rossmann-fold domains"/>
    <property type="match status" value="1"/>
</dbReference>
<dbReference type="Pfam" id="PF01370">
    <property type="entry name" value="Epimerase"/>
    <property type="match status" value="1"/>
</dbReference>
<organism evidence="5 6">
    <name type="scientific">Chloropicon roscoffensis</name>
    <dbReference type="NCBI Taxonomy" id="1461544"/>
    <lineage>
        <taxon>Eukaryota</taxon>
        <taxon>Viridiplantae</taxon>
        <taxon>Chlorophyta</taxon>
        <taxon>Chloropicophyceae</taxon>
        <taxon>Chloropicales</taxon>
        <taxon>Chloropicaceae</taxon>
        <taxon>Chloropicon</taxon>
    </lineage>
</organism>
<evidence type="ECO:0000259" key="2">
    <source>
        <dbReference type="Pfam" id="PF01370"/>
    </source>
</evidence>
<evidence type="ECO:0000259" key="4">
    <source>
        <dbReference type="Pfam" id="PF13460"/>
    </source>
</evidence>
<feature type="compositionally biased region" description="Pro residues" evidence="1">
    <location>
        <begin position="534"/>
        <end position="544"/>
    </location>
</feature>
<proteinExistence type="predicted"/>
<feature type="domain" description="NAD-dependent epimerase/dehydratase" evidence="2">
    <location>
        <begin position="77"/>
        <end position="184"/>
    </location>
</feature>
<feature type="domain" description="NAD(P)-binding" evidence="4">
    <location>
        <begin position="389"/>
        <end position="488"/>
    </location>
</feature>
<evidence type="ECO:0000259" key="3">
    <source>
        <dbReference type="Pfam" id="PF08547"/>
    </source>
</evidence>
<dbReference type="InterPro" id="IPR001509">
    <property type="entry name" value="Epimerase_deHydtase"/>
</dbReference>
<dbReference type="AlphaFoldDB" id="A0AAX4PGZ6"/>
<dbReference type="Pfam" id="PF13460">
    <property type="entry name" value="NAD_binding_10"/>
    <property type="match status" value="1"/>
</dbReference>
<dbReference type="InterPro" id="IPR008979">
    <property type="entry name" value="Galactose-bd-like_sf"/>
</dbReference>
<dbReference type="PANTHER" id="PTHR15020:SF11">
    <property type="entry name" value="OS06G0360300 PROTEIN"/>
    <property type="match status" value="1"/>
</dbReference>
<name>A0AAX4PGZ6_9CHLO</name>
<dbReference type="Pfam" id="PF08547">
    <property type="entry name" value="CIA30"/>
    <property type="match status" value="1"/>
</dbReference>
<reference evidence="5 6" key="1">
    <citation type="submission" date="2024-03" db="EMBL/GenBank/DDBJ databases">
        <title>Complete genome sequence of the green alga Chloropicon roscoffensis RCC1871.</title>
        <authorList>
            <person name="Lemieux C."/>
            <person name="Pombert J.-F."/>
            <person name="Otis C."/>
            <person name="Turmel M."/>
        </authorList>
    </citation>
    <scope>NUCLEOTIDE SEQUENCE [LARGE SCALE GENOMIC DNA]</scope>
    <source>
        <strain evidence="5 6">RCC1871</strain>
    </source>
</reference>
<dbReference type="Proteomes" id="UP001472866">
    <property type="component" value="Chromosome 12"/>
</dbReference>
<dbReference type="InterPro" id="IPR016040">
    <property type="entry name" value="NAD(P)-bd_dom"/>
</dbReference>
<evidence type="ECO:0000256" key="1">
    <source>
        <dbReference type="SAM" id="MobiDB-lite"/>
    </source>
</evidence>
<dbReference type="PANTHER" id="PTHR15020">
    <property type="entry name" value="FLAVIN REDUCTASE-RELATED"/>
    <property type="match status" value="1"/>
</dbReference>
<dbReference type="Gene3D" id="3.40.50.720">
    <property type="entry name" value="NAD(P)-binding Rossmann-like Domain"/>
    <property type="match status" value="2"/>
</dbReference>
<accession>A0AAX4PGZ6</accession>
<dbReference type="InterPro" id="IPR036291">
    <property type="entry name" value="NAD(P)-bd_dom_sf"/>
</dbReference>
<protein>
    <submittedName>
        <fullName evidence="5">Complex I intermediate-associated protein 30</fullName>
    </submittedName>
</protein>
<feature type="domain" description="NADH:ubiquinone oxidoreductase intermediate-associated protein 30" evidence="3">
    <location>
        <begin position="218"/>
        <end position="361"/>
    </location>
</feature>
<sequence>MGQPVISRTRSPGQSVAGRAGVRASASLRTVFRKLLVGGKEREGEEVAANENEVKAIAPEPMAEEHAAGVPKRRVGIVGANGQLGSRIAGEMSSAGWDVTALTRSSKDRVEALEGVRVVEGFDTTDVDDEGVLRMASELRGLDCIVIVPSSSRSDYERDGFTPFSNELEGVRNVLRGLDEAGLKATNSSRRGPTRKLVDFGFSSCSHNPAGGAKVAFRPLDDTLMGGLSSSSAFYAGDCLCWTGEVKFEGGGFCGIRSEDLAERTRAMKDAETYDGIELRVQGDGQTYKIGVRTEDLRERPGCSFQASFVAPEGVDFATVRIPFEDFVFVDQTRCVPDPPPLLASKIISLGFVLSRYSYNRSTNTNCRPGKFLFRASGAITLYRERRAQVVLVSSAACERNQMISSEEERMADIPIVQLNPKSVLNAKYAGECAVRNSGYDYVVVRPVGLKDREGEGEVFVTEVSQGDTLAGTISRDEVARAVAEAAAVPHRGHRGVTFEVASRESPNKRVDPAAVLRRQLRSLQPDHRRPALGIPPFPKPDCN</sequence>
<evidence type="ECO:0000313" key="6">
    <source>
        <dbReference type="Proteomes" id="UP001472866"/>
    </source>
</evidence>
<dbReference type="SUPFAM" id="SSF49785">
    <property type="entry name" value="Galactose-binding domain-like"/>
    <property type="match status" value="1"/>
</dbReference>
<feature type="region of interest" description="Disordered" evidence="1">
    <location>
        <begin position="1"/>
        <end position="20"/>
    </location>
</feature>
<evidence type="ECO:0000313" key="5">
    <source>
        <dbReference type="EMBL" id="WZN65336.1"/>
    </source>
</evidence>
<dbReference type="EMBL" id="CP151512">
    <property type="protein sequence ID" value="WZN65336.1"/>
    <property type="molecule type" value="Genomic_DNA"/>
</dbReference>
<gene>
    <name evidence="5" type="ORF">HKI87_12g68940</name>
</gene>